<protein>
    <recommendedName>
        <fullName evidence="15 16">tRNA ligase</fullName>
        <ecNumber evidence="1 16">6.5.1.3</ecNumber>
    </recommendedName>
</protein>
<dbReference type="GO" id="GO:0006388">
    <property type="term" value="P:tRNA splicing, via endonucleolytic cleavage and ligation"/>
    <property type="evidence" value="ECO:0007669"/>
    <property type="project" value="UniProtKB-UniRule"/>
</dbReference>
<evidence type="ECO:0000259" key="19">
    <source>
        <dbReference type="Pfam" id="PF08302"/>
    </source>
</evidence>
<feature type="domain" description="tRNA ligase kinase" evidence="20">
    <location>
        <begin position="391"/>
        <end position="556"/>
    </location>
</feature>
<dbReference type="InterPro" id="IPR019039">
    <property type="entry name" value="T4-Rnl1-like_N"/>
</dbReference>
<evidence type="ECO:0000313" key="23">
    <source>
        <dbReference type="Proteomes" id="UP000006310"/>
    </source>
</evidence>
<evidence type="ECO:0000256" key="15">
    <source>
        <dbReference type="ARBA" id="ARBA00073988"/>
    </source>
</evidence>
<dbReference type="GO" id="GO:0036498">
    <property type="term" value="P:IRE1-mediated unfolded protein response"/>
    <property type="evidence" value="ECO:0007669"/>
    <property type="project" value="EnsemblFungi"/>
</dbReference>
<dbReference type="GO" id="GO:0005637">
    <property type="term" value="C:nuclear inner membrane"/>
    <property type="evidence" value="ECO:0007669"/>
    <property type="project" value="EnsemblFungi"/>
</dbReference>
<evidence type="ECO:0000256" key="12">
    <source>
        <dbReference type="ARBA" id="ARBA00034038"/>
    </source>
</evidence>
<comment type="catalytic activity">
    <reaction evidence="12 16">
        <text>ATP + (ribonucleotide)n-3'-hydroxyl + 5'-phospho-(ribonucleotide)m = (ribonucleotide)n+m + AMP + diphosphate.</text>
        <dbReference type="EC" id="6.5.1.3"/>
    </reaction>
</comment>
<dbReference type="GO" id="GO:0003972">
    <property type="term" value="F:RNA ligase (ATP) activity"/>
    <property type="evidence" value="ECO:0007669"/>
    <property type="project" value="UniProtKB-UniRule"/>
</dbReference>
<evidence type="ECO:0000256" key="13">
    <source>
        <dbReference type="ARBA" id="ARBA00055002"/>
    </source>
</evidence>
<evidence type="ECO:0000256" key="11">
    <source>
        <dbReference type="ARBA" id="ARBA00023268"/>
    </source>
</evidence>
<dbReference type="GO" id="GO:0070966">
    <property type="term" value="P:nuclear-transcribed mRNA catabolic process, no-go decay"/>
    <property type="evidence" value="ECO:0007669"/>
    <property type="project" value="EnsemblFungi"/>
</dbReference>
<dbReference type="FunFam" id="3.40.50.300:FF:001934">
    <property type="entry name" value="tRNA ligase"/>
    <property type="match status" value="1"/>
</dbReference>
<evidence type="ECO:0000256" key="2">
    <source>
        <dbReference type="ARBA" id="ARBA00022598"/>
    </source>
</evidence>
<reference evidence="22 23" key="1">
    <citation type="journal article" date="2011" name="Proc. Natl. Acad. Sci. U.S.A.">
        <title>Evolutionary erosion of yeast sex chromosomes by mating-type switching accidents.</title>
        <authorList>
            <person name="Gordon J.L."/>
            <person name="Armisen D."/>
            <person name="Proux-Wera E."/>
            <person name="Oheigeartaigh S.S."/>
            <person name="Byrne K.P."/>
            <person name="Wolfe K.H."/>
        </authorList>
    </citation>
    <scope>NUCLEOTIDE SEQUENCE [LARGE SCALE GENOMIC DNA]</scope>
    <source>
        <strain evidence="23">ATCC MYA-139 / BCRC 22969 / CBS 8797 / CCRC 22969 / KCTC 17520 / NBRC 10181 / NCYC 3082</strain>
    </source>
</reference>
<evidence type="ECO:0000256" key="9">
    <source>
        <dbReference type="ARBA" id="ARBA00022801"/>
    </source>
</evidence>
<evidence type="ECO:0000259" key="20">
    <source>
        <dbReference type="Pfam" id="PF08303"/>
    </source>
</evidence>
<keyword evidence="3" id="KW-0808">Transferase</keyword>
<evidence type="ECO:0000256" key="8">
    <source>
        <dbReference type="ARBA" id="ARBA00022777"/>
    </source>
</evidence>
<dbReference type="EC" id="6.5.1.3" evidence="1 16"/>
<dbReference type="GO" id="GO:0004519">
    <property type="term" value="F:endonuclease activity"/>
    <property type="evidence" value="ECO:0007669"/>
    <property type="project" value="UniProtKB-KW"/>
</dbReference>
<dbReference type="KEGG" id="kng:KNAG_0B01860"/>
<feature type="active site" description="N6-AMP-lysine intermediate" evidence="17">
    <location>
        <position position="111"/>
    </location>
</feature>
<dbReference type="Pfam" id="PF08302">
    <property type="entry name" value="tRNA_lig_CPD"/>
    <property type="match status" value="1"/>
</dbReference>
<evidence type="ECO:0000256" key="14">
    <source>
        <dbReference type="ARBA" id="ARBA00061627"/>
    </source>
</evidence>
<evidence type="ECO:0000256" key="18">
    <source>
        <dbReference type="SAM" id="MobiDB-lite"/>
    </source>
</evidence>
<dbReference type="Proteomes" id="UP000006310">
    <property type="component" value="Chromosome 2"/>
</dbReference>
<dbReference type="Gene3D" id="3.40.50.300">
    <property type="entry name" value="P-loop containing nucleotide triphosphate hydrolases"/>
    <property type="match status" value="1"/>
</dbReference>
<keyword evidence="23" id="KW-1185">Reference proteome</keyword>
<dbReference type="InterPro" id="IPR015965">
    <property type="entry name" value="tRNA_lig_PDEase"/>
</dbReference>
<dbReference type="Pfam" id="PF09511">
    <property type="entry name" value="RNA_lig_T4_1"/>
    <property type="match status" value="1"/>
</dbReference>
<organism evidence="22 23">
    <name type="scientific">Huiozyma naganishii (strain ATCC MYA-139 / BCRC 22969 / CBS 8797 / KCTC 17520 / NBRC 10181 / NCYC 3082 / Yp74L-3)</name>
    <name type="common">Yeast</name>
    <name type="synonym">Kazachstania naganishii</name>
    <dbReference type="NCBI Taxonomy" id="1071383"/>
    <lineage>
        <taxon>Eukaryota</taxon>
        <taxon>Fungi</taxon>
        <taxon>Dikarya</taxon>
        <taxon>Ascomycota</taxon>
        <taxon>Saccharomycotina</taxon>
        <taxon>Saccharomycetes</taxon>
        <taxon>Saccharomycetales</taxon>
        <taxon>Saccharomycetaceae</taxon>
        <taxon>Huiozyma</taxon>
    </lineage>
</organism>
<dbReference type="GO" id="GO:0032056">
    <property type="term" value="P:positive regulation of translation in response to stress"/>
    <property type="evidence" value="ECO:0007669"/>
    <property type="project" value="EnsemblFungi"/>
</dbReference>
<keyword evidence="8" id="KW-0418">Kinase</keyword>
<evidence type="ECO:0000259" key="21">
    <source>
        <dbReference type="Pfam" id="PF09511"/>
    </source>
</evidence>
<keyword evidence="11" id="KW-0511">Multifunctional enzyme</keyword>
<dbReference type="HOGENOM" id="CLU_010316_1_0_1"/>
<feature type="domain" description="T4 RNA ligase 1-like N-terminal" evidence="21">
    <location>
        <begin position="60"/>
        <end position="290"/>
    </location>
</feature>
<dbReference type="GO" id="GO:0005524">
    <property type="term" value="F:ATP binding"/>
    <property type="evidence" value="ECO:0007669"/>
    <property type="project" value="UniProtKB-UniRule"/>
</dbReference>
<dbReference type="SUPFAM" id="SSF56091">
    <property type="entry name" value="DNA ligase/mRNA capping enzyme, catalytic domain"/>
    <property type="match status" value="1"/>
</dbReference>
<reference evidence="23" key="2">
    <citation type="submission" date="2012-08" db="EMBL/GenBank/DDBJ databases">
        <title>Genome sequence of Kazachstania naganishii.</title>
        <authorList>
            <person name="Gordon J.L."/>
            <person name="Armisen D."/>
            <person name="Proux-Wera E."/>
            <person name="OhEigeartaigh S.S."/>
            <person name="Byrne K.P."/>
            <person name="Wolfe K.H."/>
        </authorList>
    </citation>
    <scope>NUCLEOTIDE SEQUENCE [LARGE SCALE GENOMIC DNA]</scope>
    <source>
        <strain evidence="23">ATCC MYA-139 / BCRC 22969 / CBS 8797 / CCRC 22969 / KCTC 17520 / NBRC 10181 / NCYC 3082</strain>
    </source>
</reference>
<dbReference type="InterPro" id="IPR015966">
    <property type="entry name" value="tRNA_lig_kin_fungi"/>
</dbReference>
<keyword evidence="5" id="KW-0540">Nuclease</keyword>
<keyword evidence="7" id="KW-0255">Endonuclease</keyword>
<dbReference type="RefSeq" id="XP_022462875.1">
    <property type="nucleotide sequence ID" value="XM_022611469.1"/>
</dbReference>
<gene>
    <name evidence="22" type="primary">KNAG0B01860</name>
    <name evidence="22" type="ordered locus">KNAG_0B01860</name>
</gene>
<dbReference type="STRING" id="1071383.J7S3B7"/>
<dbReference type="OMA" id="FQDWDYK"/>
<keyword evidence="6" id="KW-0547">Nucleotide-binding</keyword>
<keyword evidence="9" id="KW-0378">Hydrolase</keyword>
<dbReference type="PANTHER" id="PTHR32004:SF1">
    <property type="entry name" value="TRNA LIGASE"/>
    <property type="match status" value="1"/>
</dbReference>
<evidence type="ECO:0000256" key="6">
    <source>
        <dbReference type="ARBA" id="ARBA00022741"/>
    </source>
</evidence>
<evidence type="ECO:0000256" key="16">
    <source>
        <dbReference type="PIRNR" id="PIRNR019634"/>
    </source>
</evidence>
<dbReference type="GO" id="GO:0051730">
    <property type="term" value="F:GTP-dependent polyribonucleotide 5'-hydroxyl-kinase activity"/>
    <property type="evidence" value="ECO:0007669"/>
    <property type="project" value="EnsemblFungi"/>
</dbReference>
<evidence type="ECO:0000256" key="17">
    <source>
        <dbReference type="PIRSR" id="PIRSR019634-50"/>
    </source>
</evidence>
<proteinExistence type="inferred from homology"/>
<comment type="function">
    <text evidence="13">One of the two proteins required for the splicing of precursor tRNA molecules containing introns. The ligation activity requires three enzymatic activities: phosphorylation of the 5' terminus of the 3' half-tRNA in the presence of ATP, opening of the 2'3'-cyclic phosphodiester bond of the 5' half-tRNA leaving a 2'-phosphomonoester and ligation of the two tRNA halves in an ATP-dependent reaction.</text>
</comment>
<dbReference type="GeneID" id="34524279"/>
<comment type="similarity">
    <text evidence="14 16">Belongs to the TRL1 family.</text>
</comment>
<dbReference type="AlphaFoldDB" id="J7S3B7"/>
<sequence>MSEVEELIVKLQQNAQLSSRGRAIERDCFITDKSGKERKIQSWKFNEWDYGKNNITLPCNARGLFISADGIGQPRIMARGYDKFFNIDEVAKTHWDWIKDNTQGPYEVSVKANGCIIFISGLEDGTLAVCSKHSIGHRDDVDRNHAEAGEKSLLDQLAKIGMDPTTLALDLFSQNITAVAEYCDDSFEEHILEYVGERSGLYLHGVNMNTSAFHTWPLSKVNELANRYNFKKVECLTFDSIEELQNLFNECSKTGVYHGVEIEGFVIRSHLQQDDKASFFFKYKLEEPYLMYRQWREVTKDYINTKSRVFKFKKHKFITNKYLDFVIPLLDNDATLCENYLKGFGIIKLRNLFLKSYGMTGFEILNSEKINELENKNAIDYEKVDENTKFLIFPISVIGCGKTTTAITLKNLYPESWAHVQNDDVHGKDKSQLMKRSLGQLSKAGVKCVFVDRNNHQFKERQQLFQWLNDLKEDFLPYNQNIKVIGVSFAPYDKMDKIKTVTVKRVLERGDNHQTIKLQKYGEQKIVGIMSGFWRRYQPVVKDKSPDNLFDLLIELPYNEVNSSLINTKIILENLHREYPILVPEIPDENAIKSSFDLSLEHKIPIKPGSSTPNTKEKKNKPAKKDPLLKPKKLKPVYFSANVSVDLVKSAIDTLIMQNLGKIAEEGNQYLTSLFAEDKFQKAFHVTLSHRAQSSSNSGDERGKRNWERYTKHYEPIIKMSESTNNSQENTALPIRTGDIVSMRLSKLIWDDKIVTIIVDLLENTDNSIAVRSAEREVINGLNCTNLIPHITIGILQDGVKAYYSNELCNKIASGGNTSGCFELNFVDSKVFDAEVYINL</sequence>
<evidence type="ECO:0000256" key="1">
    <source>
        <dbReference type="ARBA" id="ARBA00012724"/>
    </source>
</evidence>
<dbReference type="InterPro" id="IPR012387">
    <property type="entry name" value="Trl1_fun"/>
</dbReference>
<evidence type="ECO:0000256" key="7">
    <source>
        <dbReference type="ARBA" id="ARBA00022759"/>
    </source>
</evidence>
<dbReference type="EMBL" id="HE978315">
    <property type="protein sequence ID" value="CCK68629.1"/>
    <property type="molecule type" value="Genomic_DNA"/>
</dbReference>
<feature type="region of interest" description="Disordered" evidence="18">
    <location>
        <begin position="603"/>
        <end position="628"/>
    </location>
</feature>
<keyword evidence="4 16" id="KW-0819">tRNA processing</keyword>
<accession>J7S3B7</accession>
<dbReference type="PANTHER" id="PTHR32004">
    <property type="entry name" value="TRNA LIGASE"/>
    <property type="match status" value="1"/>
</dbReference>
<feature type="domain" description="tRNA ligase phosphodiesterase" evidence="19">
    <location>
        <begin position="563"/>
        <end position="840"/>
    </location>
</feature>
<dbReference type="GO" id="GO:0005737">
    <property type="term" value="C:cytoplasm"/>
    <property type="evidence" value="ECO:0007669"/>
    <property type="project" value="EnsemblFungi"/>
</dbReference>
<dbReference type="eggNOG" id="ENOG502QQB9">
    <property type="taxonomic scope" value="Eukaryota"/>
</dbReference>
<evidence type="ECO:0000256" key="4">
    <source>
        <dbReference type="ARBA" id="ARBA00022694"/>
    </source>
</evidence>
<dbReference type="GO" id="GO:0004113">
    <property type="term" value="F:2',3'-cyclic-nucleotide 3'-phosphodiesterase activity"/>
    <property type="evidence" value="ECO:0007669"/>
    <property type="project" value="EnsemblFungi"/>
</dbReference>
<dbReference type="PIRSF" id="PIRSF019634">
    <property type="entry name" value="tRNA_lig_yeast"/>
    <property type="match status" value="1"/>
</dbReference>
<keyword evidence="2 16" id="KW-0436">Ligase</keyword>
<dbReference type="Pfam" id="PF08303">
    <property type="entry name" value="tRNA_lig_kinase"/>
    <property type="match status" value="1"/>
</dbReference>
<evidence type="ECO:0000313" key="22">
    <source>
        <dbReference type="EMBL" id="CCK68629.1"/>
    </source>
</evidence>
<evidence type="ECO:0000256" key="3">
    <source>
        <dbReference type="ARBA" id="ARBA00022679"/>
    </source>
</evidence>
<name>J7S3B7_HUIN7</name>
<evidence type="ECO:0000256" key="10">
    <source>
        <dbReference type="ARBA" id="ARBA00022840"/>
    </source>
</evidence>
<dbReference type="InterPro" id="IPR027417">
    <property type="entry name" value="P-loop_NTPase"/>
</dbReference>
<keyword evidence="10" id="KW-0067">ATP-binding</keyword>
<dbReference type="OrthoDB" id="276239at2759"/>
<dbReference type="GO" id="GO:2000622">
    <property type="term" value="P:regulation of nuclear-transcribed mRNA catabolic process, nonsense-mediated decay"/>
    <property type="evidence" value="ECO:0007669"/>
    <property type="project" value="EnsemblFungi"/>
</dbReference>
<evidence type="ECO:0000256" key="5">
    <source>
        <dbReference type="ARBA" id="ARBA00022722"/>
    </source>
</evidence>